<evidence type="ECO:0000256" key="12">
    <source>
        <dbReference type="ARBA" id="ARBA00023173"/>
    </source>
</evidence>
<dbReference type="GO" id="GO:0004888">
    <property type="term" value="F:transmembrane signaling receptor activity"/>
    <property type="evidence" value="ECO:0007669"/>
    <property type="project" value="InterPro"/>
</dbReference>
<dbReference type="SUPFAM" id="SSF90112">
    <property type="entry name" value="Neurotransmitter-gated ion-channel transmembrane pore"/>
    <property type="match status" value="1"/>
</dbReference>
<evidence type="ECO:0000256" key="13">
    <source>
        <dbReference type="ARBA" id="ARBA00023180"/>
    </source>
</evidence>
<dbReference type="EMBL" id="PP191259">
    <property type="protein sequence ID" value="WTM06420.1"/>
    <property type="molecule type" value="mRNA"/>
</dbReference>
<feature type="compositionally biased region" description="Low complexity" evidence="21">
    <location>
        <begin position="558"/>
        <end position="581"/>
    </location>
</feature>
<evidence type="ECO:0000256" key="10">
    <source>
        <dbReference type="ARBA" id="ARBA00023157"/>
    </source>
</evidence>
<comment type="subcellular location">
    <subcellularLocation>
        <location evidence="18">Postsynaptic cell membrane</location>
        <topology evidence="18">Multi-pass membrane protein</topology>
    </subcellularLocation>
</comment>
<dbReference type="InterPro" id="IPR006029">
    <property type="entry name" value="Neurotrans-gated_channel_TM"/>
</dbReference>
<sequence>MKPSAIYNTVGQCSNLIQLIYLMLVLQGFILKVKCENNAPTTLSNASSRDASRNITKILNDFFASGYDKRVRPNYGGVPVEVGITMFIISISTVSEVKMDFTSDFYFRQAWNDPRLSFEKQDMISNLYVGAEVAKKIWVPDTFFANEKQAYFHTATTPNRFLRISSDGDVFQSIRLTVTASCPMDLQYFPMDRQSCSIEIESYGYSMADIRYTWSKGKDSVGLSKGLELPQFKVVGHKQEQKEVILSTGNYSRLICDIQFARSLGFYLIQIYIPASLIVVISWVSFWLHRNATPARVSLGVTTVLTMTTLMSSTNAQLPKISYIKSIDVFLGTCFVMVFGSLLEYAVVGYLGKRIAMRKSSLEQLSKLAEEHRKKCAAAAAAAAAAANELINSDNNHVNQSHSHQQTNQHHQQQNQQQQVQHNQAQLQAQNQMQHLHHMHPHSQSIQPQLICATTGLPLDPTIQMSCGIKTPIHHQQQLNTNTINNLNNTMNNMNRCVGTQSKMIYGCHQNYRMLDSQQQVQNQAHQTQNPHQMTTQQITKINTKSDQPQNKDASDNQQSFSQSQEQQQTQPQPQQQQTSTHLSLPFGPKDPNKMLGVSPSDIDKYSRVVFPVCFVCFNLMYWVIYMHISDVKITGLVPLKS</sequence>
<dbReference type="Pfam" id="PF02932">
    <property type="entry name" value="Neur_chan_memb"/>
    <property type="match status" value="2"/>
</dbReference>
<dbReference type="GO" id="GO:0034707">
    <property type="term" value="C:chloride channel complex"/>
    <property type="evidence" value="ECO:0007669"/>
    <property type="project" value="UniProtKB-KW"/>
</dbReference>
<evidence type="ECO:0000313" key="24">
    <source>
        <dbReference type="EMBL" id="WTM06420.1"/>
    </source>
</evidence>
<evidence type="ECO:0000256" key="11">
    <source>
        <dbReference type="ARBA" id="ARBA00023170"/>
    </source>
</evidence>
<feature type="region of interest" description="Disordered" evidence="21">
    <location>
        <begin position="544"/>
        <end position="596"/>
    </location>
</feature>
<evidence type="ECO:0000256" key="18">
    <source>
        <dbReference type="ARBA" id="ARBA00034104"/>
    </source>
</evidence>
<proteinExistence type="evidence at transcript level"/>
<keyword evidence="13" id="KW-0325">Glycoprotein</keyword>
<evidence type="ECO:0000256" key="6">
    <source>
        <dbReference type="ARBA" id="ARBA00022989"/>
    </source>
</evidence>
<dbReference type="InterPro" id="IPR006202">
    <property type="entry name" value="Neur_chan_lig-bd"/>
</dbReference>
<dbReference type="FunFam" id="1.20.58.390:FF:000067">
    <property type="entry name" value="Glycine receptor subunit alpha-2"/>
    <property type="match status" value="1"/>
</dbReference>
<dbReference type="GO" id="GO:0099095">
    <property type="term" value="F:ligand-gated monoatomic anion channel activity"/>
    <property type="evidence" value="ECO:0007669"/>
    <property type="project" value="UniProtKB-ARBA"/>
</dbReference>
<comment type="similarity">
    <text evidence="1">Belongs to the ligand-gated ion channel (TC 1.A.9) family. Gamma-aminobutyric acid receptor (TC 1.A.9.5) subfamily.</text>
</comment>
<keyword evidence="5" id="KW-0732">Signal</keyword>
<keyword evidence="11" id="KW-0675">Receptor</keyword>
<organism evidence="24">
    <name type="scientific">Polyphagotarsonemus latus</name>
    <dbReference type="NCBI Taxonomy" id="1204166"/>
    <lineage>
        <taxon>Eukaryota</taxon>
        <taxon>Metazoa</taxon>
        <taxon>Ecdysozoa</taxon>
        <taxon>Arthropoda</taxon>
        <taxon>Chelicerata</taxon>
        <taxon>Arachnida</taxon>
        <taxon>Acari</taxon>
        <taxon>Acariformes</taxon>
        <taxon>Trombidiformes</taxon>
        <taxon>Prostigmata</taxon>
        <taxon>Eleutherengona</taxon>
        <taxon>Heterostigmata</taxon>
        <taxon>Tarsonemoidea</taxon>
        <taxon>Tarsonemidae</taxon>
        <taxon>Polyphagotarsonemus</taxon>
    </lineage>
</organism>
<dbReference type="InterPro" id="IPR006028">
    <property type="entry name" value="GABAA/Glycine_rcpt"/>
</dbReference>
<feature type="domain" description="Neurotransmitter-gated ion-channel transmembrane" evidence="23">
    <location>
        <begin position="271"/>
        <end position="443"/>
    </location>
</feature>
<feature type="domain" description="Neurotransmitter-gated ion-channel ligand-binding" evidence="22">
    <location>
        <begin position="57"/>
        <end position="259"/>
    </location>
</feature>
<keyword evidence="17 20" id="KW-0407">Ion channel</keyword>
<dbReference type="FunFam" id="2.70.170.10:FF:000021">
    <property type="entry name" value="Gamma-aminobutyric acid receptor isoform 3b"/>
    <property type="match status" value="1"/>
</dbReference>
<reference evidence="24" key="1">
    <citation type="submission" date="2024-01" db="EMBL/GenBank/DDBJ databases">
        <title>Genome insights into chemosensory and detoxification machineries of broad mite, Polyphagotarsonemus latus (Tarsonemidae: Acari).</title>
        <authorList>
            <person name="Muthugoundar M."/>
            <person name="P J A."/>
            <person name="Augustine N."/>
        </authorList>
    </citation>
    <scope>NUCLEOTIDE SEQUENCE</scope>
</reference>
<dbReference type="Gene3D" id="2.70.170.10">
    <property type="entry name" value="Neurotransmitter-gated ion-channel ligand-binding domain"/>
    <property type="match status" value="1"/>
</dbReference>
<keyword evidence="9 20" id="KW-0472">Membrane</keyword>
<evidence type="ECO:0000256" key="3">
    <source>
        <dbReference type="ARBA" id="ARBA00022475"/>
    </source>
</evidence>
<evidence type="ECO:0000256" key="21">
    <source>
        <dbReference type="SAM" id="MobiDB-lite"/>
    </source>
</evidence>
<dbReference type="Pfam" id="PF02931">
    <property type="entry name" value="Neur_chan_LBD"/>
    <property type="match status" value="1"/>
</dbReference>
<keyword evidence="15" id="KW-0628">Postsynaptic cell membrane</keyword>
<feature type="transmembrane region" description="Helical" evidence="20">
    <location>
        <begin position="264"/>
        <end position="287"/>
    </location>
</feature>
<evidence type="ECO:0000256" key="8">
    <source>
        <dbReference type="ARBA" id="ARBA00023065"/>
    </source>
</evidence>
<feature type="transmembrane region" description="Helical" evidence="20">
    <location>
        <begin position="299"/>
        <end position="318"/>
    </location>
</feature>
<keyword evidence="8 20" id="KW-0406">Ion transport</keyword>
<dbReference type="PANTHER" id="PTHR18945">
    <property type="entry name" value="NEUROTRANSMITTER GATED ION CHANNEL"/>
    <property type="match status" value="1"/>
</dbReference>
<evidence type="ECO:0000256" key="5">
    <source>
        <dbReference type="ARBA" id="ARBA00022729"/>
    </source>
</evidence>
<evidence type="ECO:0000256" key="14">
    <source>
        <dbReference type="ARBA" id="ARBA00023214"/>
    </source>
</evidence>
<dbReference type="CDD" id="cd19008">
    <property type="entry name" value="LGIC_ECD_GABAR_RDL-like"/>
    <property type="match status" value="1"/>
</dbReference>
<dbReference type="SUPFAM" id="SSF63712">
    <property type="entry name" value="Nicotinic receptor ligand binding domain-like"/>
    <property type="match status" value="1"/>
</dbReference>
<evidence type="ECO:0000256" key="16">
    <source>
        <dbReference type="ARBA" id="ARBA00023286"/>
    </source>
</evidence>
<dbReference type="AlphaFoldDB" id="A0AAN0N6J2"/>
<keyword evidence="12" id="KW-0869">Chloride channel</keyword>
<keyword evidence="7" id="KW-0770">Synapse</keyword>
<keyword evidence="6 20" id="KW-1133">Transmembrane helix</keyword>
<dbReference type="NCBIfam" id="TIGR00860">
    <property type="entry name" value="LIC"/>
    <property type="match status" value="1"/>
</dbReference>
<evidence type="ECO:0000256" key="17">
    <source>
        <dbReference type="ARBA" id="ARBA00023303"/>
    </source>
</evidence>
<keyword evidence="10" id="KW-1015">Disulfide bond</keyword>
<keyword evidence="3" id="KW-1003">Cell membrane</keyword>
<dbReference type="GO" id="GO:0005230">
    <property type="term" value="F:extracellular ligand-gated monoatomic ion channel activity"/>
    <property type="evidence" value="ECO:0007669"/>
    <property type="project" value="InterPro"/>
</dbReference>
<dbReference type="CDD" id="cd19049">
    <property type="entry name" value="LGIC_TM_anion"/>
    <property type="match status" value="1"/>
</dbReference>
<keyword evidence="2 20" id="KW-0813">Transport</keyword>
<dbReference type="InterPro" id="IPR036734">
    <property type="entry name" value="Neur_chan_lig-bd_sf"/>
</dbReference>
<evidence type="ECO:0000259" key="23">
    <source>
        <dbReference type="Pfam" id="PF02932"/>
    </source>
</evidence>
<feature type="compositionally biased region" description="Low complexity" evidence="21">
    <location>
        <begin position="395"/>
        <end position="434"/>
    </location>
</feature>
<dbReference type="InterPro" id="IPR038050">
    <property type="entry name" value="Neuro_actylchol_rec"/>
</dbReference>
<dbReference type="PRINTS" id="PR00252">
    <property type="entry name" value="NRIONCHANNEL"/>
</dbReference>
<evidence type="ECO:0000256" key="2">
    <source>
        <dbReference type="ARBA" id="ARBA00022448"/>
    </source>
</evidence>
<name>A0AAN0N6J2_9ACAR</name>
<feature type="transmembrane region" description="Helical" evidence="20">
    <location>
        <begin position="609"/>
        <end position="629"/>
    </location>
</feature>
<evidence type="ECO:0000256" key="1">
    <source>
        <dbReference type="ARBA" id="ARBA00010180"/>
    </source>
</evidence>
<keyword evidence="14" id="KW-0868">Chloride</keyword>
<keyword evidence="4 20" id="KW-0812">Transmembrane</keyword>
<evidence type="ECO:0000256" key="7">
    <source>
        <dbReference type="ARBA" id="ARBA00023018"/>
    </source>
</evidence>
<evidence type="ECO:0000256" key="15">
    <source>
        <dbReference type="ARBA" id="ARBA00023257"/>
    </source>
</evidence>
<feature type="domain" description="Neurotransmitter-gated ion-channel transmembrane" evidence="23">
    <location>
        <begin position="503"/>
        <end position="623"/>
    </location>
</feature>
<dbReference type="PROSITE" id="PS00236">
    <property type="entry name" value="NEUROTR_ION_CHANNEL"/>
    <property type="match status" value="1"/>
</dbReference>
<dbReference type="InterPro" id="IPR018000">
    <property type="entry name" value="Neurotransmitter_ion_chnl_CS"/>
</dbReference>
<evidence type="ECO:0000256" key="19">
    <source>
        <dbReference type="ARBA" id="ARBA00071250"/>
    </source>
</evidence>
<dbReference type="GO" id="GO:0005254">
    <property type="term" value="F:chloride channel activity"/>
    <property type="evidence" value="ECO:0007669"/>
    <property type="project" value="UniProtKB-KW"/>
</dbReference>
<evidence type="ECO:0000256" key="9">
    <source>
        <dbReference type="ARBA" id="ARBA00023136"/>
    </source>
</evidence>
<dbReference type="InterPro" id="IPR036719">
    <property type="entry name" value="Neuro-gated_channel_TM_sf"/>
</dbReference>
<evidence type="ECO:0000259" key="22">
    <source>
        <dbReference type="Pfam" id="PF02931"/>
    </source>
</evidence>
<feature type="region of interest" description="Disordered" evidence="21">
    <location>
        <begin position="395"/>
        <end position="445"/>
    </location>
</feature>
<evidence type="ECO:0000256" key="4">
    <source>
        <dbReference type="ARBA" id="ARBA00022692"/>
    </source>
</evidence>
<accession>A0AAN0N6J2</accession>
<evidence type="ECO:0000256" key="20">
    <source>
        <dbReference type="RuleBase" id="RU000687"/>
    </source>
</evidence>
<dbReference type="Gene3D" id="1.20.58.390">
    <property type="entry name" value="Neurotransmitter-gated ion-channel transmembrane domain"/>
    <property type="match status" value="2"/>
</dbReference>
<protein>
    <recommendedName>
        <fullName evidence="19">Gamma-aminobutyric acid receptor subunit beta</fullName>
    </recommendedName>
</protein>
<dbReference type="InterPro" id="IPR006201">
    <property type="entry name" value="Neur_channel"/>
</dbReference>
<dbReference type="PRINTS" id="PR00253">
    <property type="entry name" value="GABAARECEPTR"/>
</dbReference>
<dbReference type="GO" id="GO:0045211">
    <property type="term" value="C:postsynaptic membrane"/>
    <property type="evidence" value="ECO:0007669"/>
    <property type="project" value="UniProtKB-SubCell"/>
</dbReference>
<keyword evidence="16" id="KW-1071">Ligand-gated ion channel</keyword>
<feature type="transmembrane region" description="Helical" evidence="20">
    <location>
        <begin position="330"/>
        <end position="351"/>
    </location>
</feature>